<keyword evidence="2" id="KW-0596">Phosphopantetheine</keyword>
<evidence type="ECO:0000313" key="7">
    <source>
        <dbReference type="Proteomes" id="UP001553843"/>
    </source>
</evidence>
<dbReference type="InterPro" id="IPR001242">
    <property type="entry name" value="Condensation_dom"/>
</dbReference>
<dbReference type="Pfam" id="PF00668">
    <property type="entry name" value="Condensation"/>
    <property type="match status" value="2"/>
</dbReference>
<keyword evidence="3" id="KW-0597">Phosphoprotein</keyword>
<dbReference type="CDD" id="cd19531">
    <property type="entry name" value="LCL_NRPS-like"/>
    <property type="match status" value="1"/>
</dbReference>
<dbReference type="InterPro" id="IPR020806">
    <property type="entry name" value="PKS_PP-bd"/>
</dbReference>
<dbReference type="InterPro" id="IPR009081">
    <property type="entry name" value="PP-bd_ACP"/>
</dbReference>
<dbReference type="Pfam" id="PF00550">
    <property type="entry name" value="PP-binding"/>
    <property type="match status" value="2"/>
</dbReference>
<dbReference type="PROSITE" id="PS00012">
    <property type="entry name" value="PHOSPHOPANTETHEINE"/>
    <property type="match status" value="1"/>
</dbReference>
<dbReference type="InterPro" id="IPR020845">
    <property type="entry name" value="AMP-binding_CS"/>
</dbReference>
<evidence type="ECO:0000259" key="5">
    <source>
        <dbReference type="PROSITE" id="PS50075"/>
    </source>
</evidence>
<dbReference type="InterPro" id="IPR000873">
    <property type="entry name" value="AMP-dep_synth/lig_dom"/>
</dbReference>
<keyword evidence="7" id="KW-1185">Reference proteome</keyword>
<comment type="cofactor">
    <cofactor evidence="1">
        <name>pantetheine 4'-phosphate</name>
        <dbReference type="ChEBI" id="CHEBI:47942"/>
    </cofactor>
</comment>
<dbReference type="Gene3D" id="1.10.1200.10">
    <property type="entry name" value="ACP-like"/>
    <property type="match status" value="2"/>
</dbReference>
<feature type="domain" description="Carrier" evidence="5">
    <location>
        <begin position="1049"/>
        <end position="1123"/>
    </location>
</feature>
<dbReference type="PANTHER" id="PTHR45527">
    <property type="entry name" value="NONRIBOSOMAL PEPTIDE SYNTHETASE"/>
    <property type="match status" value="1"/>
</dbReference>
<dbReference type="SUPFAM" id="SSF47336">
    <property type="entry name" value="ACP-like"/>
    <property type="match status" value="2"/>
</dbReference>
<accession>A0ABV3LXL7</accession>
<feature type="domain" description="Carrier" evidence="5">
    <location>
        <begin position="12"/>
        <end position="87"/>
    </location>
</feature>
<reference evidence="6 7" key="1">
    <citation type="submission" date="2024-06" db="EMBL/GenBank/DDBJ databases">
        <title>The Natural Products Discovery Center: Release of the First 8490 Sequenced Strains for Exploring Actinobacteria Biosynthetic Diversity.</title>
        <authorList>
            <person name="Kalkreuter E."/>
            <person name="Kautsar S.A."/>
            <person name="Yang D."/>
            <person name="Bader C.D."/>
            <person name="Teijaro C.N."/>
            <person name="Fluegel L."/>
            <person name="Davis C.M."/>
            <person name="Simpson J.R."/>
            <person name="Lauterbach L."/>
            <person name="Steele A.D."/>
            <person name="Gui C."/>
            <person name="Meng S."/>
            <person name="Li G."/>
            <person name="Viehrig K."/>
            <person name="Ye F."/>
            <person name="Su P."/>
            <person name="Kiefer A.F."/>
            <person name="Nichols A."/>
            <person name="Cepeda A.J."/>
            <person name="Yan W."/>
            <person name="Fan B."/>
            <person name="Jiang Y."/>
            <person name="Adhikari A."/>
            <person name="Zheng C.-J."/>
            <person name="Schuster L."/>
            <person name="Cowan T.M."/>
            <person name="Smanski M.J."/>
            <person name="Chevrette M.G."/>
            <person name="De Carvalho L.P.S."/>
            <person name="Shen B."/>
        </authorList>
    </citation>
    <scope>NUCLEOTIDE SEQUENCE [LARGE SCALE GENOMIC DNA]</scope>
    <source>
        <strain evidence="6 7">NPDC047833</strain>
    </source>
</reference>
<dbReference type="Gene3D" id="2.30.38.10">
    <property type="entry name" value="Luciferase, Domain 3"/>
    <property type="match status" value="1"/>
</dbReference>
<dbReference type="Gene3D" id="3.40.50.980">
    <property type="match status" value="2"/>
</dbReference>
<dbReference type="Gene3D" id="3.30.559.30">
    <property type="entry name" value="Nonribosomal peptide synthetase, condensation domain"/>
    <property type="match status" value="2"/>
</dbReference>
<dbReference type="SUPFAM" id="SSF52777">
    <property type="entry name" value="CoA-dependent acyltransferases"/>
    <property type="match status" value="4"/>
</dbReference>
<dbReference type="SMART" id="SM00823">
    <property type="entry name" value="PKS_PP"/>
    <property type="match status" value="2"/>
</dbReference>
<evidence type="ECO:0000256" key="1">
    <source>
        <dbReference type="ARBA" id="ARBA00001957"/>
    </source>
</evidence>
<dbReference type="RefSeq" id="WP_359779862.1">
    <property type="nucleotide sequence ID" value="NZ_JBEYRR010000007.1"/>
</dbReference>
<dbReference type="NCBIfam" id="TIGR01733">
    <property type="entry name" value="AA-adenyl-dom"/>
    <property type="match status" value="1"/>
</dbReference>
<organism evidence="6 7">
    <name type="scientific">Streptomyces huasconensis</name>
    <dbReference type="NCBI Taxonomy" id="1854574"/>
    <lineage>
        <taxon>Bacteria</taxon>
        <taxon>Bacillati</taxon>
        <taxon>Actinomycetota</taxon>
        <taxon>Actinomycetes</taxon>
        <taxon>Kitasatosporales</taxon>
        <taxon>Streptomycetaceae</taxon>
        <taxon>Streptomyces</taxon>
    </lineage>
</organism>
<evidence type="ECO:0000313" key="6">
    <source>
        <dbReference type="EMBL" id="MEW2364181.1"/>
    </source>
</evidence>
<dbReference type="Pfam" id="PF00501">
    <property type="entry name" value="AMP-binding"/>
    <property type="match status" value="1"/>
</dbReference>
<dbReference type="Gene3D" id="3.30.300.30">
    <property type="match status" value="1"/>
</dbReference>
<evidence type="ECO:0000256" key="3">
    <source>
        <dbReference type="ARBA" id="ARBA00022553"/>
    </source>
</evidence>
<dbReference type="Gene3D" id="3.30.559.10">
    <property type="entry name" value="Chloramphenicol acetyltransferase-like domain"/>
    <property type="match status" value="2"/>
</dbReference>
<feature type="region of interest" description="Disordered" evidence="4">
    <location>
        <begin position="1205"/>
        <end position="1231"/>
    </location>
</feature>
<name>A0ABV3LXL7_9ACTN</name>
<dbReference type="PROSITE" id="PS00455">
    <property type="entry name" value="AMP_BINDING"/>
    <property type="match status" value="1"/>
</dbReference>
<dbReference type="Pfam" id="PF13193">
    <property type="entry name" value="AMP-binding_C"/>
    <property type="match status" value="1"/>
</dbReference>
<dbReference type="Proteomes" id="UP001553843">
    <property type="component" value="Unassembled WGS sequence"/>
</dbReference>
<dbReference type="PROSITE" id="PS50075">
    <property type="entry name" value="CARRIER"/>
    <property type="match status" value="2"/>
</dbReference>
<dbReference type="EMBL" id="JBEYRS010000007">
    <property type="protein sequence ID" value="MEW2364181.1"/>
    <property type="molecule type" value="Genomic_DNA"/>
</dbReference>
<dbReference type="InterPro" id="IPR023213">
    <property type="entry name" value="CAT-like_dom_sf"/>
</dbReference>
<dbReference type="SUPFAM" id="SSF56801">
    <property type="entry name" value="Acetyl-CoA synthetase-like"/>
    <property type="match status" value="1"/>
</dbReference>
<protein>
    <submittedName>
        <fullName evidence="6">Amino acid adenylation domain-containing protein</fullName>
    </submittedName>
</protein>
<sequence length="1563" mass="170411">MDTHSTPPDLGHRPADIRAAAVGAWEAALGRTDLDADADFFELGGDSIGGARLMASLRGRFGDELPLTLLFFHPELDEFCEALVEAVEKLPPPQEPAAAEEHAEPVPDELPLSPEQEAQWVAEQVTPGNLAYTELLSLRLSGPLDPERLRSAVDALVVRHEALRTRFPAGPDGRPVQEILPSDTAPRPPLVLRDAADEDEARAYALDQLAEPFDLGAGPLLRPHLVRLSATDHVFLLYSHHIVADGPTMEVLCAELAALYAGRELPGPAPSYAQYTRQQHAKDLDVQLAYWREQLAGAGELELPLDRPRPAVRDTAGRRFRFAVPGTVRDGLDALAREQRATRFTVLLAAFQVLLGRWAGSEDVVVGSPVTSRSRPGLERMVGALVNMVSFRGDLSGDPTFRELLDRTRQAGFGAMAHSDVPFGRVLSELELERDSARPPLFSTTLVSQPTPPAIRADLGEVSAVFFPVPRRHATYDFSLYVWEAPRELLVDVEYATALFDEATVRRFADRFGALLEAVTAAPDRPLSALETVPEAELRQVLREWNDTGAELGPEACVHELFEEQARATPDRTAVISAERSLSYAELDAEADRLAARLRELGAGPETVVAVCLERSVGLLVTLLAVLKAGGAYLPLGPDWPAARRELMMSDAGAELLVDAAGVRRRAERPATAAARSDGRARPGDLAYVLYTSGSTGAPKGVMVAHRAVVNRLRWMRRDCGLGPRDVVLQNAVPTFDYAVWELFGPLHMGATVVLPSAAGHRDFTELTGLIVEHGVTVAHFVPSLLRHFVEEPQAARCTGLRVLFSGGEPLDPALAARAQEVLPGARLFNAYGPTEATVDVTCWEVPRRPGSVAIGGPVANTTCYVLDERMRPQPIGVPGELYLGGVQLARGYRGRPGTTAERFVPDPFGPPGGRLYRTGDRVRWRADGALEYVDRVDRQVKIRGVRVEPGEAEAALLAHPAVREAAVVAVAGNGGLRLVAYHCGAPAGGERELREHLAARLPEFALPAVFVELPDGLPKLSSGKLDRGALPAPERPGPAAVEATGATPPLGARELMLAALWAEVLGVDRISREDSFFQLGGDSILGIQMVARARRAGIEVTVPVLFRHPTLAALAAAAEKGDGGEQGGGVARVPAGSRTRFPLTPLQREMLREASTAPGRGTYIVPAELLLEGEIDPEAMRTAFRRLVERNPVLRTSVTLHERRELSEQTVHPATEPSFRHEDWSAYPPEEQERRRRELLEEEWRAGFPAGTTQLSRMVLLRLGERRWAMVWTRHNALLDGWSFAQLYDELLELHAAVRADGPEPPAEPRECFSSYVEWLGARQRESAERLWEEHLRGLAPRTVFSPEVRPSPLPYGELRFPLPQRAETFAREHGLTISTLLEAAWAIVLARRTGTPDVRYGLVFSAREAEVHDVERMLGLMINTLPSGLRIDAGETVAGWLEGLHRRGARLKELSTADFGVLQERAGTSGALWDTLLIIHNYPHNFQDVPAGGLRVVETAGFSRVGAALIVSVDVKPLRLAMIHDEARAEEPVVRELAAELSEVLEQLTAGVDRKVGDLLG</sequence>
<gene>
    <name evidence="6" type="ORF">AB0887_19855</name>
</gene>
<dbReference type="InterPro" id="IPR045851">
    <property type="entry name" value="AMP-bd_C_sf"/>
</dbReference>
<comment type="caution">
    <text evidence="6">The sequence shown here is derived from an EMBL/GenBank/DDBJ whole genome shotgun (WGS) entry which is preliminary data.</text>
</comment>
<evidence type="ECO:0000256" key="2">
    <source>
        <dbReference type="ARBA" id="ARBA00022450"/>
    </source>
</evidence>
<dbReference type="InterPro" id="IPR010071">
    <property type="entry name" value="AA_adenyl_dom"/>
</dbReference>
<dbReference type="InterPro" id="IPR036736">
    <property type="entry name" value="ACP-like_sf"/>
</dbReference>
<dbReference type="CDD" id="cd17646">
    <property type="entry name" value="A_NRPS_AB3403-like"/>
    <property type="match status" value="1"/>
</dbReference>
<dbReference type="PANTHER" id="PTHR45527:SF1">
    <property type="entry name" value="FATTY ACID SYNTHASE"/>
    <property type="match status" value="1"/>
</dbReference>
<dbReference type="InterPro" id="IPR006162">
    <property type="entry name" value="Ppantetheine_attach_site"/>
</dbReference>
<feature type="region of interest" description="Disordered" evidence="4">
    <location>
        <begin position="168"/>
        <end position="189"/>
    </location>
</feature>
<proteinExistence type="predicted"/>
<evidence type="ECO:0000256" key="4">
    <source>
        <dbReference type="SAM" id="MobiDB-lite"/>
    </source>
</evidence>
<dbReference type="InterPro" id="IPR025110">
    <property type="entry name" value="AMP-bd_C"/>
</dbReference>